<reference evidence="2" key="1">
    <citation type="submission" date="2017-06" db="EMBL/GenBank/DDBJ databases">
        <authorList>
            <person name="Varghese N."/>
            <person name="Submissions S."/>
        </authorList>
    </citation>
    <scope>NUCLEOTIDE SEQUENCE [LARGE SCALE GENOMIC DNA]</scope>
    <source>
        <strain evidence="2">DSM 22348</strain>
    </source>
</reference>
<protein>
    <recommendedName>
        <fullName evidence="3">IclR helix-turn-helix domain-containing protein</fullName>
    </recommendedName>
</protein>
<name>A0A239D1I3_9PSED</name>
<dbReference type="STRING" id="1215104.GCA_000730585_05392"/>
<gene>
    <name evidence="1" type="ORF">SAMN05444352_105185</name>
</gene>
<accession>A0A239D1I3</accession>
<sequence>MPNLFSKDDDLRKSAPVLGFEILKLLQESEESQVSIFDIAKTMAKTGGINARSIYYAMLFLYSLDIIDFQEPYLVAKC</sequence>
<evidence type="ECO:0008006" key="3">
    <source>
        <dbReference type="Google" id="ProtNLM"/>
    </source>
</evidence>
<keyword evidence="2" id="KW-1185">Reference proteome</keyword>
<dbReference type="Proteomes" id="UP000198407">
    <property type="component" value="Unassembled WGS sequence"/>
</dbReference>
<evidence type="ECO:0000313" key="1">
    <source>
        <dbReference type="EMBL" id="SNS26386.1"/>
    </source>
</evidence>
<organism evidence="1 2">
    <name type="scientific">Pseudomonas japonica</name>
    <dbReference type="NCBI Taxonomy" id="256466"/>
    <lineage>
        <taxon>Bacteria</taxon>
        <taxon>Pseudomonadati</taxon>
        <taxon>Pseudomonadota</taxon>
        <taxon>Gammaproteobacteria</taxon>
        <taxon>Pseudomonadales</taxon>
        <taxon>Pseudomonadaceae</taxon>
        <taxon>Pseudomonas</taxon>
    </lineage>
</organism>
<evidence type="ECO:0000313" key="2">
    <source>
        <dbReference type="Proteomes" id="UP000198407"/>
    </source>
</evidence>
<dbReference type="RefSeq" id="WP_042120807.1">
    <property type="nucleotide sequence ID" value="NZ_FZOL01000005.1"/>
</dbReference>
<proteinExistence type="predicted"/>
<dbReference type="AlphaFoldDB" id="A0A239D1I3"/>
<dbReference type="EMBL" id="FZOL01000005">
    <property type="protein sequence ID" value="SNS26386.1"/>
    <property type="molecule type" value="Genomic_DNA"/>
</dbReference>
<dbReference type="OrthoDB" id="6638302at2"/>